<dbReference type="InterPro" id="IPR036873">
    <property type="entry name" value="Rhodanese-like_dom_sf"/>
</dbReference>
<feature type="domain" description="Rhodanese" evidence="1">
    <location>
        <begin position="34"/>
        <end position="121"/>
    </location>
</feature>
<proteinExistence type="predicted"/>
<protein>
    <submittedName>
        <fullName evidence="2">Rhodanese-like domain-containing protein</fullName>
    </submittedName>
</protein>
<dbReference type="OrthoDB" id="9808735at2"/>
<dbReference type="CDD" id="cd00158">
    <property type="entry name" value="RHOD"/>
    <property type="match status" value="1"/>
</dbReference>
<keyword evidence="3" id="KW-1185">Reference proteome</keyword>
<reference evidence="2 3" key="1">
    <citation type="submission" date="2018-07" db="EMBL/GenBank/DDBJ databases">
        <title>A draft genome of a endophytic bacteria, a new species of Pedobacter.</title>
        <authorList>
            <person name="Zhang Z.D."/>
            <person name="Chen Z.J."/>
        </authorList>
    </citation>
    <scope>NUCLEOTIDE SEQUENCE [LARGE SCALE GENOMIC DNA]</scope>
    <source>
        <strain evidence="2 3">RS10</strain>
    </source>
</reference>
<accession>A0A366LDG8</accession>
<dbReference type="Gene3D" id="3.40.250.10">
    <property type="entry name" value="Rhodanese-like domain"/>
    <property type="match status" value="1"/>
</dbReference>
<dbReference type="PANTHER" id="PTHR43031">
    <property type="entry name" value="FAD-DEPENDENT OXIDOREDUCTASE"/>
    <property type="match status" value="1"/>
</dbReference>
<comment type="caution">
    <text evidence="2">The sequence shown here is derived from an EMBL/GenBank/DDBJ whole genome shotgun (WGS) entry which is preliminary data.</text>
</comment>
<evidence type="ECO:0000313" key="3">
    <source>
        <dbReference type="Proteomes" id="UP000252081"/>
    </source>
</evidence>
<evidence type="ECO:0000313" key="2">
    <source>
        <dbReference type="EMBL" id="RBQ11533.1"/>
    </source>
</evidence>
<dbReference type="RefSeq" id="WP_113947447.1">
    <property type="nucleotide sequence ID" value="NZ_QNQU01000002.1"/>
</dbReference>
<dbReference type="Pfam" id="PF00581">
    <property type="entry name" value="Rhodanese"/>
    <property type="match status" value="1"/>
</dbReference>
<dbReference type="SUPFAM" id="SSF52821">
    <property type="entry name" value="Rhodanese/Cell cycle control phosphatase"/>
    <property type="match status" value="1"/>
</dbReference>
<dbReference type="PROSITE" id="PS50206">
    <property type="entry name" value="RHODANESE_3"/>
    <property type="match status" value="1"/>
</dbReference>
<name>A0A366LDG8_9SPHI</name>
<dbReference type="PANTHER" id="PTHR43031:SF1">
    <property type="entry name" value="PYRIDINE NUCLEOTIDE-DISULPHIDE OXIDOREDUCTASE"/>
    <property type="match status" value="1"/>
</dbReference>
<dbReference type="EMBL" id="QNQU01000002">
    <property type="protein sequence ID" value="RBQ11533.1"/>
    <property type="molecule type" value="Genomic_DNA"/>
</dbReference>
<dbReference type="Proteomes" id="UP000252081">
    <property type="component" value="Unassembled WGS sequence"/>
</dbReference>
<dbReference type="InterPro" id="IPR001763">
    <property type="entry name" value="Rhodanese-like_dom"/>
</dbReference>
<dbReference type="SMART" id="SM00450">
    <property type="entry name" value="RHOD"/>
    <property type="match status" value="1"/>
</dbReference>
<organism evidence="2 3">
    <name type="scientific">Pedobacter miscanthi</name>
    <dbReference type="NCBI Taxonomy" id="2259170"/>
    <lineage>
        <taxon>Bacteria</taxon>
        <taxon>Pseudomonadati</taxon>
        <taxon>Bacteroidota</taxon>
        <taxon>Sphingobacteriia</taxon>
        <taxon>Sphingobacteriales</taxon>
        <taxon>Sphingobacteriaceae</taxon>
        <taxon>Pedobacter</taxon>
    </lineage>
</organism>
<dbReference type="AlphaFoldDB" id="A0A366LDG8"/>
<sequence length="130" mass="14514">MKYIVFSGIMATCIFFIFRIFATATDNHSMENLLSKKPVILDVRTPGEYSTGHIKGSINIPLTELENGTPLTLDHHRPILTCCSHGVRSVRAAKLLKARGYKNVEDGGAWTNLQMILDRIAPTPVSKFKR</sequence>
<evidence type="ECO:0000259" key="1">
    <source>
        <dbReference type="PROSITE" id="PS50206"/>
    </source>
</evidence>
<dbReference type="InterPro" id="IPR050229">
    <property type="entry name" value="GlpE_sulfurtransferase"/>
</dbReference>
<gene>
    <name evidence="2" type="ORF">DRW42_03465</name>
</gene>